<sequence length="240" mass="26342">MSAPVAIYVFLLVIATLSLANHGLGPPETTFHGIGRKVKTEVFWLSGKVTVPKFLPPGSNVASVWPGLQKDGVGIMEGVTEKLRSLLQGRNPKTNKEPMWLIGGDYYKGKTFSQGTFMVDGNSVDPGQMVPFDLRYIREFHDWVVTVGSSDGNSVSFTYSPSQTFDYILFAVGLQIGASWDFGPVIFTDITIAAYDKDTLWCTQAWDQFGLTTKPGVVGAKPKVYSDHTECHIDSVTLYS</sequence>
<dbReference type="RefSeq" id="XP_025380120.1">
    <property type="nucleotide sequence ID" value="XM_025524332.1"/>
</dbReference>
<dbReference type="EMBL" id="KZ819634">
    <property type="protein sequence ID" value="PWN92922.1"/>
    <property type="molecule type" value="Genomic_DNA"/>
</dbReference>
<evidence type="ECO:0000313" key="2">
    <source>
        <dbReference type="EMBL" id="PWN92922.1"/>
    </source>
</evidence>
<name>A0A316YUY4_9BASI</name>
<protein>
    <recommendedName>
        <fullName evidence="4">Concanavalin A-like lectin/glucanase</fullName>
    </recommendedName>
</protein>
<evidence type="ECO:0000313" key="3">
    <source>
        <dbReference type="Proteomes" id="UP000245768"/>
    </source>
</evidence>
<dbReference type="GeneID" id="37046248"/>
<feature type="chain" id="PRO_5016273719" description="Concanavalin A-like lectin/glucanase" evidence="1">
    <location>
        <begin position="21"/>
        <end position="240"/>
    </location>
</feature>
<gene>
    <name evidence="2" type="ORF">FA10DRAFT_290046</name>
</gene>
<evidence type="ECO:0000256" key="1">
    <source>
        <dbReference type="SAM" id="SignalP"/>
    </source>
</evidence>
<dbReference type="InParanoid" id="A0A316YUY4"/>
<reference evidence="2" key="1">
    <citation type="journal article" date="2018" name="Mol. Biol. Evol.">
        <title>Broad Genomic Sampling Reveals a Smut Pathogenic Ancestry of the Fungal Clade Ustilaginomycotina.</title>
        <authorList>
            <person name="Kijpornyongpan T."/>
            <person name="Mondo S.J."/>
            <person name="Barry K."/>
            <person name="Sandor L."/>
            <person name="Lee J."/>
            <person name="Lipzen A."/>
            <person name="Pangilinan J."/>
            <person name="LaButti K."/>
            <person name="Hainaut M."/>
            <person name="Henrissat B."/>
            <person name="Grigoriev I.V."/>
            <person name="Spatafora J.W."/>
            <person name="Aime M.C."/>
        </authorList>
    </citation>
    <scope>NUCLEOTIDE SEQUENCE [LARGE SCALE GENOMIC DNA]</scope>
    <source>
        <strain evidence="2">MCA 4198</strain>
    </source>
</reference>
<keyword evidence="3" id="KW-1185">Reference proteome</keyword>
<keyword evidence="1" id="KW-0732">Signal</keyword>
<evidence type="ECO:0008006" key="4">
    <source>
        <dbReference type="Google" id="ProtNLM"/>
    </source>
</evidence>
<proteinExistence type="predicted"/>
<feature type="signal peptide" evidence="1">
    <location>
        <begin position="1"/>
        <end position="20"/>
    </location>
</feature>
<dbReference type="Proteomes" id="UP000245768">
    <property type="component" value="Unassembled WGS sequence"/>
</dbReference>
<dbReference type="OrthoDB" id="3360643at2759"/>
<accession>A0A316YUY4</accession>
<organism evidence="2 3">
    <name type="scientific">Acaromyces ingoldii</name>
    <dbReference type="NCBI Taxonomy" id="215250"/>
    <lineage>
        <taxon>Eukaryota</taxon>
        <taxon>Fungi</taxon>
        <taxon>Dikarya</taxon>
        <taxon>Basidiomycota</taxon>
        <taxon>Ustilaginomycotina</taxon>
        <taxon>Exobasidiomycetes</taxon>
        <taxon>Exobasidiales</taxon>
        <taxon>Cryptobasidiaceae</taxon>
        <taxon>Acaromyces</taxon>
    </lineage>
</organism>
<dbReference type="AlphaFoldDB" id="A0A316YUY4"/>
<dbReference type="STRING" id="215250.A0A316YUY4"/>